<feature type="compositionally biased region" description="Polar residues" evidence="1">
    <location>
        <begin position="158"/>
        <end position="167"/>
    </location>
</feature>
<feature type="region of interest" description="Disordered" evidence="1">
    <location>
        <begin position="1"/>
        <end position="72"/>
    </location>
</feature>
<feature type="compositionally biased region" description="Acidic residues" evidence="1">
    <location>
        <begin position="380"/>
        <end position="395"/>
    </location>
</feature>
<comment type="caution">
    <text evidence="2">The sequence shown here is derived from an EMBL/GenBank/DDBJ whole genome shotgun (WGS) entry which is preliminary data.</text>
</comment>
<protein>
    <submittedName>
        <fullName evidence="2">Uncharacterized protein</fullName>
    </submittedName>
</protein>
<dbReference type="EMBL" id="JAKKPZ010000001">
    <property type="protein sequence ID" value="KAI1728539.1"/>
    <property type="molecule type" value="Genomic_DNA"/>
</dbReference>
<gene>
    <name evidence="2" type="ORF">DdX_00729</name>
</gene>
<accession>A0AAD4R7I2</accession>
<feature type="region of interest" description="Disordered" evidence="1">
    <location>
        <begin position="158"/>
        <end position="395"/>
    </location>
</feature>
<evidence type="ECO:0000313" key="2">
    <source>
        <dbReference type="EMBL" id="KAI1728539.1"/>
    </source>
</evidence>
<proteinExistence type="predicted"/>
<keyword evidence="3" id="KW-1185">Reference proteome</keyword>
<feature type="compositionally biased region" description="Low complexity" evidence="1">
    <location>
        <begin position="311"/>
        <end position="329"/>
    </location>
</feature>
<organism evidence="2 3">
    <name type="scientific">Ditylenchus destructor</name>
    <dbReference type="NCBI Taxonomy" id="166010"/>
    <lineage>
        <taxon>Eukaryota</taxon>
        <taxon>Metazoa</taxon>
        <taxon>Ecdysozoa</taxon>
        <taxon>Nematoda</taxon>
        <taxon>Chromadorea</taxon>
        <taxon>Rhabditida</taxon>
        <taxon>Tylenchina</taxon>
        <taxon>Tylenchomorpha</taxon>
        <taxon>Sphaerularioidea</taxon>
        <taxon>Anguinidae</taxon>
        <taxon>Anguininae</taxon>
        <taxon>Ditylenchus</taxon>
    </lineage>
</organism>
<dbReference type="AlphaFoldDB" id="A0AAD4R7I2"/>
<dbReference type="Proteomes" id="UP001201812">
    <property type="component" value="Unassembled WGS sequence"/>
</dbReference>
<name>A0AAD4R7I2_9BILA</name>
<evidence type="ECO:0000256" key="1">
    <source>
        <dbReference type="SAM" id="MobiDB-lite"/>
    </source>
</evidence>
<feature type="compositionally biased region" description="Basic and acidic residues" evidence="1">
    <location>
        <begin position="265"/>
        <end position="288"/>
    </location>
</feature>
<reference evidence="2" key="1">
    <citation type="submission" date="2022-01" db="EMBL/GenBank/DDBJ databases">
        <title>Genome Sequence Resource for Two Populations of Ditylenchus destructor, the Migratory Endoparasitic Phytonematode.</title>
        <authorList>
            <person name="Zhang H."/>
            <person name="Lin R."/>
            <person name="Xie B."/>
        </authorList>
    </citation>
    <scope>NUCLEOTIDE SEQUENCE</scope>
    <source>
        <strain evidence="2">BazhouSP</strain>
    </source>
</reference>
<feature type="compositionally biased region" description="Acidic residues" evidence="1">
    <location>
        <begin position="252"/>
        <end position="264"/>
    </location>
</feature>
<sequence>MDLNLNVVYRKKRSHSPASCSSLHRRRSAEDESKSDKDNIRRHSYKSLDESDSEKAGIGSRHFDQKSKYGKKKSRWEPLPTDIIKDYKKNNELFRPLTDMVDDKLKLAMEVINVVDDASFVEILPEFKESSEKIRQEFVHEMLLFMSRKRIISILNGHNVSDSSSTDTHAEMSPSISEDSNSDAEQMFSNARNVLRKSKSPTTSSERTNSFDNISGSSGSHHASPFIKSKHVNKRKLVKSKKLSSQHKHEEELEEGEIEDSDEGPVERISEDKVQSNRSGKEDDHTPEKANSVDQLEPISPEHSRYVIRDSSFSSASNESSVNEAGNSVDTERAHTSDQTDHEVSPEADNANGEVAEEELNSNRDKLPQQVPAVSTTTEGESDEYPEDLDLELLE</sequence>
<feature type="compositionally biased region" description="Polar residues" evidence="1">
    <location>
        <begin position="200"/>
        <end position="221"/>
    </location>
</feature>
<feature type="compositionally biased region" description="Basic and acidic residues" evidence="1">
    <location>
        <begin position="330"/>
        <end position="345"/>
    </location>
</feature>
<feature type="compositionally biased region" description="Polar residues" evidence="1">
    <location>
        <begin position="174"/>
        <end position="192"/>
    </location>
</feature>
<feature type="compositionally biased region" description="Basic and acidic residues" evidence="1">
    <location>
        <begin position="28"/>
        <end position="67"/>
    </location>
</feature>
<feature type="compositionally biased region" description="Basic residues" evidence="1">
    <location>
        <begin position="228"/>
        <end position="246"/>
    </location>
</feature>
<evidence type="ECO:0000313" key="3">
    <source>
        <dbReference type="Proteomes" id="UP001201812"/>
    </source>
</evidence>